<dbReference type="Proteomes" id="UP000735302">
    <property type="component" value="Unassembled WGS sequence"/>
</dbReference>
<proteinExistence type="predicted"/>
<protein>
    <submittedName>
        <fullName evidence="2">Retrovirus-related pol polyprotein from type-1 retrotransposable element r2</fullName>
    </submittedName>
</protein>
<dbReference type="SUPFAM" id="SSF56672">
    <property type="entry name" value="DNA/RNA polymerases"/>
    <property type="match status" value="1"/>
</dbReference>
<comment type="caution">
    <text evidence="2">The sequence shown here is derived from an EMBL/GenBank/DDBJ whole genome shotgun (WGS) entry which is preliminary data.</text>
</comment>
<dbReference type="InterPro" id="IPR043502">
    <property type="entry name" value="DNA/RNA_pol_sf"/>
</dbReference>
<dbReference type="AlphaFoldDB" id="A0AAV4CQT9"/>
<keyword evidence="3" id="KW-1185">Reference proteome</keyword>
<evidence type="ECO:0000313" key="3">
    <source>
        <dbReference type="Proteomes" id="UP000735302"/>
    </source>
</evidence>
<dbReference type="InterPro" id="IPR000477">
    <property type="entry name" value="RT_dom"/>
</dbReference>
<accession>A0AAV4CQT9</accession>
<dbReference type="PROSITE" id="PS50878">
    <property type="entry name" value="RT_POL"/>
    <property type="match status" value="1"/>
</dbReference>
<reference evidence="2 3" key="1">
    <citation type="journal article" date="2021" name="Elife">
        <title>Chloroplast acquisition without the gene transfer in kleptoplastic sea slugs, Plakobranchus ocellatus.</title>
        <authorList>
            <person name="Maeda T."/>
            <person name="Takahashi S."/>
            <person name="Yoshida T."/>
            <person name="Shimamura S."/>
            <person name="Takaki Y."/>
            <person name="Nagai Y."/>
            <person name="Toyoda A."/>
            <person name="Suzuki Y."/>
            <person name="Arimoto A."/>
            <person name="Ishii H."/>
            <person name="Satoh N."/>
            <person name="Nishiyama T."/>
            <person name="Hasebe M."/>
            <person name="Maruyama T."/>
            <person name="Minagawa J."/>
            <person name="Obokata J."/>
            <person name="Shigenobu S."/>
        </authorList>
    </citation>
    <scope>NUCLEOTIDE SEQUENCE [LARGE SCALE GENOMIC DNA]</scope>
</reference>
<organism evidence="2 3">
    <name type="scientific">Plakobranchus ocellatus</name>
    <dbReference type="NCBI Taxonomy" id="259542"/>
    <lineage>
        <taxon>Eukaryota</taxon>
        <taxon>Metazoa</taxon>
        <taxon>Spiralia</taxon>
        <taxon>Lophotrochozoa</taxon>
        <taxon>Mollusca</taxon>
        <taxon>Gastropoda</taxon>
        <taxon>Heterobranchia</taxon>
        <taxon>Euthyneura</taxon>
        <taxon>Panpulmonata</taxon>
        <taxon>Sacoglossa</taxon>
        <taxon>Placobranchoidea</taxon>
        <taxon>Plakobranchidae</taxon>
        <taxon>Plakobranchus</taxon>
    </lineage>
</organism>
<evidence type="ECO:0000259" key="1">
    <source>
        <dbReference type="PROSITE" id="PS50878"/>
    </source>
</evidence>
<gene>
    <name evidence="2" type="ORF">PoB_006075300</name>
</gene>
<dbReference type="PANTHER" id="PTHR47027">
    <property type="entry name" value="REVERSE TRANSCRIPTASE DOMAIN-CONTAINING PROTEIN"/>
    <property type="match status" value="1"/>
</dbReference>
<feature type="domain" description="Reverse transcriptase" evidence="1">
    <location>
        <begin position="1"/>
        <end position="192"/>
    </location>
</feature>
<dbReference type="Pfam" id="PF00078">
    <property type="entry name" value="RVT_1"/>
    <property type="match status" value="1"/>
</dbReference>
<sequence>MLRVLMQGMGKSLRPEISPKQFGFMPNKGTRNAIFTLPMVMERCIEIHKDLHLCFIDYSKAFDKIRHIELFHVLEKLDIDGKDLRVIRNLYWDQTAFVRIEGEHSDFKPIKRGVRQGYVMPPDLFNVYSEIILRNLDGISGLKINEENLDNFRCADDTVLIAESGKQLQKLLDTAVLETERMGLSLNVKKTE</sequence>
<evidence type="ECO:0000313" key="2">
    <source>
        <dbReference type="EMBL" id="GFO34248.1"/>
    </source>
</evidence>
<dbReference type="EMBL" id="BLXT01006878">
    <property type="protein sequence ID" value="GFO34248.1"/>
    <property type="molecule type" value="Genomic_DNA"/>
</dbReference>
<name>A0AAV4CQT9_9GAST</name>
<dbReference type="PANTHER" id="PTHR47027:SF8">
    <property type="entry name" value="RIBONUCLEASE H"/>
    <property type="match status" value="1"/>
</dbReference>